<dbReference type="GO" id="GO:0009307">
    <property type="term" value="P:DNA restriction-modification system"/>
    <property type="evidence" value="ECO:0007669"/>
    <property type="project" value="UniProtKB-KW"/>
</dbReference>
<dbReference type="GO" id="GO:0032259">
    <property type="term" value="P:methylation"/>
    <property type="evidence" value="ECO:0007669"/>
    <property type="project" value="UniProtKB-KW"/>
</dbReference>
<dbReference type="InterPro" id="IPR029063">
    <property type="entry name" value="SAM-dependent_MTases_sf"/>
</dbReference>
<evidence type="ECO:0000256" key="8">
    <source>
        <dbReference type="ARBA" id="ARBA00049120"/>
    </source>
</evidence>
<keyword evidence="4" id="KW-0808">Transferase</keyword>
<evidence type="ECO:0000256" key="3">
    <source>
        <dbReference type="ARBA" id="ARBA00022603"/>
    </source>
</evidence>
<evidence type="ECO:0000256" key="4">
    <source>
        <dbReference type="ARBA" id="ARBA00022679"/>
    </source>
</evidence>
<comment type="caution">
    <text evidence="10">The sequence shown here is derived from an EMBL/GenBank/DDBJ whole genome shotgun (WGS) entry which is preliminary data.</text>
</comment>
<evidence type="ECO:0000256" key="2">
    <source>
        <dbReference type="ARBA" id="ARBA00012185"/>
    </source>
</evidence>
<proteinExistence type="inferred from homology"/>
<accession>X1SEI2</accession>
<reference evidence="10" key="1">
    <citation type="journal article" date="2014" name="Front. Microbiol.">
        <title>High frequency of phylogenetically diverse reductive dehalogenase-homologous genes in deep subseafloor sedimentary metagenomes.</title>
        <authorList>
            <person name="Kawai M."/>
            <person name="Futagami T."/>
            <person name="Toyoda A."/>
            <person name="Takaki Y."/>
            <person name="Nishi S."/>
            <person name="Hori S."/>
            <person name="Arai W."/>
            <person name="Tsubouchi T."/>
            <person name="Morono Y."/>
            <person name="Uchiyama I."/>
            <person name="Ito T."/>
            <person name="Fujiyama A."/>
            <person name="Inagaki F."/>
            <person name="Takami H."/>
        </authorList>
    </citation>
    <scope>NUCLEOTIDE SEQUENCE</scope>
    <source>
        <strain evidence="10">Expedition CK06-06</strain>
    </source>
</reference>
<dbReference type="InterPro" id="IPR002941">
    <property type="entry name" value="DNA_methylase_N4/N6"/>
</dbReference>
<dbReference type="PROSITE" id="PS00093">
    <property type="entry name" value="N4_MTASE"/>
    <property type="match status" value="1"/>
</dbReference>
<dbReference type="Gene3D" id="3.40.50.150">
    <property type="entry name" value="Vaccinia Virus protein VP39"/>
    <property type="match status" value="1"/>
</dbReference>
<dbReference type="GO" id="GO:0003677">
    <property type="term" value="F:DNA binding"/>
    <property type="evidence" value="ECO:0007669"/>
    <property type="project" value="UniProtKB-KW"/>
</dbReference>
<evidence type="ECO:0000259" key="9">
    <source>
        <dbReference type="Pfam" id="PF01555"/>
    </source>
</evidence>
<evidence type="ECO:0000256" key="5">
    <source>
        <dbReference type="ARBA" id="ARBA00022691"/>
    </source>
</evidence>
<dbReference type="EC" id="2.1.1.113" evidence="2"/>
<dbReference type="GO" id="GO:0015667">
    <property type="term" value="F:site-specific DNA-methyltransferase (cytosine-N4-specific) activity"/>
    <property type="evidence" value="ECO:0007669"/>
    <property type="project" value="UniProtKB-EC"/>
</dbReference>
<keyword evidence="3" id="KW-0489">Methyltransferase</keyword>
<evidence type="ECO:0000256" key="7">
    <source>
        <dbReference type="ARBA" id="ARBA00023125"/>
    </source>
</evidence>
<feature type="domain" description="DNA methylase N-4/N-6" evidence="9">
    <location>
        <begin position="133"/>
        <end position="227"/>
    </location>
</feature>
<evidence type="ECO:0000256" key="1">
    <source>
        <dbReference type="ARBA" id="ARBA00010203"/>
    </source>
</evidence>
<keyword evidence="7" id="KW-0238">DNA-binding</keyword>
<dbReference type="GO" id="GO:0008170">
    <property type="term" value="F:N-methyltransferase activity"/>
    <property type="evidence" value="ECO:0007669"/>
    <property type="project" value="InterPro"/>
</dbReference>
<organism evidence="10">
    <name type="scientific">marine sediment metagenome</name>
    <dbReference type="NCBI Taxonomy" id="412755"/>
    <lineage>
        <taxon>unclassified sequences</taxon>
        <taxon>metagenomes</taxon>
        <taxon>ecological metagenomes</taxon>
    </lineage>
</organism>
<keyword evidence="6" id="KW-0680">Restriction system</keyword>
<dbReference type="EMBL" id="BARW01015149">
    <property type="protein sequence ID" value="GAI91363.1"/>
    <property type="molecule type" value="Genomic_DNA"/>
</dbReference>
<protein>
    <recommendedName>
        <fullName evidence="2">site-specific DNA-methyltransferase (cytosine-N(4)-specific)</fullName>
        <ecNumber evidence="2">2.1.1.113</ecNumber>
    </recommendedName>
</protein>
<evidence type="ECO:0000313" key="10">
    <source>
        <dbReference type="EMBL" id="GAI91363.1"/>
    </source>
</evidence>
<sequence>PNYEENRGWFHPTVLNKLVVLKGLIWEEELKVRDTLALAFFSILRDCSSLPMRKPYTYIADNVKPKPEDIVERDVLKIYLEKSKKLTAGRVAYEEQCTELMREQGISPQEFNQWLVVKKADARHLSEEISSTVDCVVTSPPYMGVTDNAGAHRLWYLWHDFGSTLQEDKMLEIGPRWKRKKQNLEQEYIEDMSKSLQQIVAVLKDGGYLCLIIGEPQRAKADILQEIVSLARKRLDLDVCRTYRRTIHKKWFAHPTGGVSVEHIAVFQRS</sequence>
<gene>
    <name evidence="10" type="ORF">S12H4_26659</name>
</gene>
<feature type="non-terminal residue" evidence="10">
    <location>
        <position position="1"/>
    </location>
</feature>
<dbReference type="InterPro" id="IPR017985">
    <property type="entry name" value="MeTrfase_CN4_CS"/>
</dbReference>
<evidence type="ECO:0000256" key="6">
    <source>
        <dbReference type="ARBA" id="ARBA00022747"/>
    </source>
</evidence>
<comment type="similarity">
    <text evidence="1">Belongs to the N(4)/N(6)-methyltransferase family. N(4) subfamily.</text>
</comment>
<dbReference type="SUPFAM" id="SSF53335">
    <property type="entry name" value="S-adenosyl-L-methionine-dependent methyltransferases"/>
    <property type="match status" value="1"/>
</dbReference>
<keyword evidence="5" id="KW-0949">S-adenosyl-L-methionine</keyword>
<dbReference type="AlphaFoldDB" id="X1SEI2"/>
<comment type="catalytic activity">
    <reaction evidence="8">
        <text>a 2'-deoxycytidine in DNA + S-adenosyl-L-methionine = an N(4)-methyl-2'-deoxycytidine in DNA + S-adenosyl-L-homocysteine + H(+)</text>
        <dbReference type="Rhea" id="RHEA:16857"/>
        <dbReference type="Rhea" id="RHEA-COMP:11369"/>
        <dbReference type="Rhea" id="RHEA-COMP:13674"/>
        <dbReference type="ChEBI" id="CHEBI:15378"/>
        <dbReference type="ChEBI" id="CHEBI:57856"/>
        <dbReference type="ChEBI" id="CHEBI:59789"/>
        <dbReference type="ChEBI" id="CHEBI:85452"/>
        <dbReference type="ChEBI" id="CHEBI:137933"/>
        <dbReference type="EC" id="2.1.1.113"/>
    </reaction>
</comment>
<dbReference type="Pfam" id="PF01555">
    <property type="entry name" value="N6_N4_Mtase"/>
    <property type="match status" value="1"/>
</dbReference>
<name>X1SEI2_9ZZZZ</name>